<evidence type="ECO:0000313" key="2">
    <source>
        <dbReference type="EMBL" id="KAH0755641.1"/>
    </source>
</evidence>
<evidence type="ECO:0000256" key="1">
    <source>
        <dbReference type="SAM" id="MobiDB-lite"/>
    </source>
</evidence>
<dbReference type="EMBL" id="JAIVGD010000018">
    <property type="protein sequence ID" value="KAH0755641.1"/>
    <property type="molecule type" value="Genomic_DNA"/>
</dbReference>
<feature type="region of interest" description="Disordered" evidence="1">
    <location>
        <begin position="1"/>
        <end position="47"/>
    </location>
</feature>
<dbReference type="EMBL" id="JAIVGD010000013">
    <property type="protein sequence ID" value="KAH0763370.1"/>
    <property type="molecule type" value="Genomic_DNA"/>
</dbReference>
<organism evidence="3 4">
    <name type="scientific">Solanum tuberosum</name>
    <name type="common">Potato</name>
    <dbReference type="NCBI Taxonomy" id="4113"/>
    <lineage>
        <taxon>Eukaryota</taxon>
        <taxon>Viridiplantae</taxon>
        <taxon>Streptophyta</taxon>
        <taxon>Embryophyta</taxon>
        <taxon>Tracheophyta</taxon>
        <taxon>Spermatophyta</taxon>
        <taxon>Magnoliopsida</taxon>
        <taxon>eudicotyledons</taxon>
        <taxon>Gunneridae</taxon>
        <taxon>Pentapetalae</taxon>
        <taxon>asterids</taxon>
        <taxon>lamiids</taxon>
        <taxon>Solanales</taxon>
        <taxon>Solanaceae</taxon>
        <taxon>Solanoideae</taxon>
        <taxon>Solaneae</taxon>
        <taxon>Solanum</taxon>
    </lineage>
</organism>
<evidence type="ECO:0000313" key="4">
    <source>
        <dbReference type="Proteomes" id="UP000826656"/>
    </source>
</evidence>
<feature type="compositionally biased region" description="Basic and acidic residues" evidence="1">
    <location>
        <begin position="1"/>
        <end position="14"/>
    </location>
</feature>
<reference evidence="3 4" key="1">
    <citation type="journal article" date="2021" name="bioRxiv">
        <title>Chromosome-scale and haplotype-resolved genome assembly of a tetraploid potato cultivar.</title>
        <authorList>
            <person name="Sun H."/>
            <person name="Jiao W.-B."/>
            <person name="Krause K."/>
            <person name="Campoy J.A."/>
            <person name="Goel M."/>
            <person name="Folz-Donahue K."/>
            <person name="Kukat C."/>
            <person name="Huettel B."/>
            <person name="Schneeberger K."/>
        </authorList>
    </citation>
    <scope>NUCLEOTIDE SEQUENCE [LARGE SCALE GENOMIC DNA]</scope>
    <source>
        <strain evidence="3">SolTubOtavaFocal</strain>
        <tissue evidence="3">Leaves</tissue>
    </source>
</reference>
<comment type="caution">
    <text evidence="3">The sequence shown here is derived from an EMBL/GenBank/DDBJ whole genome shotgun (WGS) entry which is preliminary data.</text>
</comment>
<sequence length="183" mass="20897">MEKYDEHQIMKMIEDAASTESSSEDNGDICDPKGTSDEYNNDEDINLDYGSDNSKLGKDCTCTEAFCTCDSTPNICVHSDHSKKALFDIIQHINNDEARNRFLLELKNLILNTDKPKPRMIIEPFSMKQIMNRSDNHSEPSISDLRREVSSLKEEIRGIKSRLCIFMTDILTNQIPKGLLFKT</sequence>
<dbReference type="Proteomes" id="UP000826656">
    <property type="component" value="Unassembled WGS sequence"/>
</dbReference>
<name>A0ABQ7VH11_SOLTU</name>
<protein>
    <submittedName>
        <fullName evidence="3">Uncharacterized protein</fullName>
    </submittedName>
</protein>
<keyword evidence="4" id="KW-1185">Reference proteome</keyword>
<evidence type="ECO:0000313" key="3">
    <source>
        <dbReference type="EMBL" id="KAH0763370.1"/>
    </source>
</evidence>
<gene>
    <name evidence="3" type="ORF">KY290_019443</name>
    <name evidence="2" type="ORF">KY290_025911</name>
</gene>
<proteinExistence type="predicted"/>
<accession>A0ABQ7VH11</accession>